<evidence type="ECO:0000259" key="4">
    <source>
        <dbReference type="PROSITE" id="PS50089"/>
    </source>
</evidence>
<name>A0A1D2A5F1_AUXPR</name>
<evidence type="ECO:0000313" key="5">
    <source>
        <dbReference type="EMBL" id="JAT74420.1"/>
    </source>
</evidence>
<dbReference type="InterPro" id="IPR013083">
    <property type="entry name" value="Znf_RING/FYVE/PHD"/>
</dbReference>
<protein>
    <recommendedName>
        <fullName evidence="4">RING-type domain-containing protein</fullName>
    </recommendedName>
</protein>
<dbReference type="AlphaFoldDB" id="A0A1D2A5F1"/>
<feature type="compositionally biased region" description="Basic and acidic residues" evidence="2">
    <location>
        <begin position="363"/>
        <end position="375"/>
    </location>
</feature>
<dbReference type="EMBL" id="GDKF01004202">
    <property type="protein sequence ID" value="JAT74420.1"/>
    <property type="molecule type" value="Transcribed_RNA"/>
</dbReference>
<keyword evidence="1" id="KW-0863">Zinc-finger</keyword>
<keyword evidence="1" id="KW-0479">Metal-binding</keyword>
<dbReference type="Gene3D" id="3.30.40.10">
    <property type="entry name" value="Zinc/RING finger domain, C3HC4 (zinc finger)"/>
    <property type="match status" value="1"/>
</dbReference>
<feature type="compositionally biased region" description="Basic residues" evidence="2">
    <location>
        <begin position="378"/>
        <end position="387"/>
    </location>
</feature>
<feature type="region of interest" description="Disordered" evidence="2">
    <location>
        <begin position="622"/>
        <end position="653"/>
    </location>
</feature>
<gene>
    <name evidence="5" type="ORF">g.61189</name>
</gene>
<organism evidence="5">
    <name type="scientific">Auxenochlorella protothecoides</name>
    <name type="common">Green microalga</name>
    <name type="synonym">Chlorella protothecoides</name>
    <dbReference type="NCBI Taxonomy" id="3075"/>
    <lineage>
        <taxon>Eukaryota</taxon>
        <taxon>Viridiplantae</taxon>
        <taxon>Chlorophyta</taxon>
        <taxon>core chlorophytes</taxon>
        <taxon>Trebouxiophyceae</taxon>
        <taxon>Chlorellales</taxon>
        <taxon>Chlorellaceae</taxon>
        <taxon>Auxenochlorella</taxon>
    </lineage>
</organism>
<dbReference type="SUPFAM" id="SSF57850">
    <property type="entry name" value="RING/U-box"/>
    <property type="match status" value="1"/>
</dbReference>
<accession>A0A1D2A5F1</accession>
<dbReference type="GO" id="GO:0008270">
    <property type="term" value="F:zinc ion binding"/>
    <property type="evidence" value="ECO:0007669"/>
    <property type="project" value="UniProtKB-KW"/>
</dbReference>
<keyword evidence="3" id="KW-0732">Signal</keyword>
<evidence type="ECO:0000256" key="2">
    <source>
        <dbReference type="SAM" id="MobiDB-lite"/>
    </source>
</evidence>
<sequence length="1055" mass="111895">MQRLLAWAVVASLGGVTADALLGHGGHPETWALACLCLWAGFLVSRGPRRFTAWELRNVLWASASLVSFAFLLLDGDLNSWADVFYFCGEDMRYCTSDYRWNVRGWRKAVALWNFMLAGAMGLQRLVIVLGLNGLHPGEDVVTQESFVSIGWRLIPYWLNNWEQQWGAECSSMVFELPHFALELLVVLPCVQILCARLKILAQPHVAAALPPEDAQAEAAGEGPGDERDAPVWTPNILACRWERRRGQRRLLPRLKANLRAMSLTLFVCSLALLNALVMPLLLERSVVLDPRSAAVLAVERELHAVVSAGRYADLALWYGGGGGRRAPSELRREEHVRLPWMVPPPLAPLGIGAGLGPGGGAHEARDDSDARDPTGRGGRRGGRRSAARAGAGAGADARPSRKESATPYAVDAVLRHLRALRAAGGVAGGGGPVRGGPRAGSAPRSPVALHAAARARLGVWTTLFQPLLPLHWLQALQAAEAGALAGLDPATLCALQYAERDTSAALAAGLHALANDPAAAAPALAAWDSLLAAGPAAATAPEGGAHGAAEPSEKGAGAAPARPVAGAGGGAGIAAAAAAAAAQPPPLPASLTALNLTQTLFLAARAGGLDVVAGPLRLRSASDARGDTTGDAQVGAADGMPGRAAGSTPAHPNETVAWLRERQGAYWARRLAEAGAHARRSPELRLVPLYRALHKHARELAHMRDQGHRRLFPLVELALCIMRLSCERFFTLLAVWAGYLAFRDPPAPARRAIVTVARLAAAFQRAVLLAFPAVCWVYDAGIVFSTFASIVFWSGPLRGAVEKVRSTAASVEPHGWRHATAAEVERMGGQCAVCWGTLGPEAAEVAEVSAPAAGGDTAGAEGANSEPGSPPGDERASEPAPRPARSWLSDRSAALRQAASAALSGRGPLDLRTEEEVDSAESAARWAAVDAMALPCGHAYHADCILQWLQQCFSQGRVPTCPMCQATIALRVRYHWPFRAVPRSRLHDEPVQPQFGVEGDGGLDPGIRGIRMLTYVLRDDFRNRFEVFLAPDQAQQPVGLEVPQPNDVRQPLWG</sequence>
<dbReference type="Pfam" id="PF13639">
    <property type="entry name" value="zf-RING_2"/>
    <property type="match status" value="1"/>
</dbReference>
<feature type="region of interest" description="Disordered" evidence="2">
    <location>
        <begin position="352"/>
        <end position="406"/>
    </location>
</feature>
<reference evidence="5" key="1">
    <citation type="submission" date="2015-08" db="EMBL/GenBank/DDBJ databases">
        <authorList>
            <person name="Babu N.S."/>
            <person name="Beckwith C.J."/>
            <person name="Beseler K.G."/>
            <person name="Brison A."/>
            <person name="Carone J.V."/>
            <person name="Caskin T.P."/>
            <person name="Diamond M."/>
            <person name="Durham M.E."/>
            <person name="Foxe J.M."/>
            <person name="Go M."/>
            <person name="Henderson B.A."/>
            <person name="Jones I.B."/>
            <person name="McGettigan J.A."/>
            <person name="Micheletti S.J."/>
            <person name="Nasrallah M.E."/>
            <person name="Ortiz D."/>
            <person name="Piller C.R."/>
            <person name="Privatt S.R."/>
            <person name="Schneider S.L."/>
            <person name="Sharp S."/>
            <person name="Smith T.C."/>
            <person name="Stanton J.D."/>
            <person name="Ullery H.E."/>
            <person name="Wilson R.J."/>
            <person name="Serrano M.G."/>
            <person name="Buck G."/>
            <person name="Lee V."/>
            <person name="Wang Y."/>
            <person name="Carvalho R."/>
            <person name="Voegtly L."/>
            <person name="Shi R."/>
            <person name="Duckworth R."/>
            <person name="Johnson A."/>
            <person name="Loviza R."/>
            <person name="Walstead R."/>
            <person name="Shah Z."/>
            <person name="Kiflezghi M."/>
            <person name="Wade K."/>
            <person name="Ball S.L."/>
            <person name="Bradley K.W."/>
            <person name="Asai D.J."/>
            <person name="Bowman C.A."/>
            <person name="Russell D.A."/>
            <person name="Pope W.H."/>
            <person name="Jacobs-Sera D."/>
            <person name="Hendrix R.W."/>
            <person name="Hatfull G.F."/>
        </authorList>
    </citation>
    <scope>NUCLEOTIDE SEQUENCE</scope>
</reference>
<feature type="region of interest" description="Disordered" evidence="2">
    <location>
        <begin position="854"/>
        <end position="889"/>
    </location>
</feature>
<feature type="compositionally biased region" description="Gly residues" evidence="2">
    <location>
        <begin position="352"/>
        <end position="362"/>
    </location>
</feature>
<proteinExistence type="predicted"/>
<evidence type="ECO:0000256" key="3">
    <source>
        <dbReference type="SAM" id="SignalP"/>
    </source>
</evidence>
<feature type="domain" description="RING-type" evidence="4">
    <location>
        <begin position="935"/>
        <end position="966"/>
    </location>
</feature>
<feature type="compositionally biased region" description="Low complexity" evidence="2">
    <location>
        <begin position="388"/>
        <end position="398"/>
    </location>
</feature>
<feature type="region of interest" description="Disordered" evidence="2">
    <location>
        <begin position="539"/>
        <end position="564"/>
    </location>
</feature>
<keyword evidence="1" id="KW-0862">Zinc</keyword>
<feature type="signal peptide" evidence="3">
    <location>
        <begin position="1"/>
        <end position="18"/>
    </location>
</feature>
<dbReference type="InterPro" id="IPR001841">
    <property type="entry name" value="Znf_RING"/>
</dbReference>
<dbReference type="PROSITE" id="PS50089">
    <property type="entry name" value="ZF_RING_2"/>
    <property type="match status" value="1"/>
</dbReference>
<feature type="chain" id="PRO_5008901388" description="RING-type domain-containing protein" evidence="3">
    <location>
        <begin position="19"/>
        <end position="1055"/>
    </location>
</feature>
<evidence type="ECO:0000256" key="1">
    <source>
        <dbReference type="PROSITE-ProRule" id="PRU00175"/>
    </source>
</evidence>
<feature type="compositionally biased region" description="Low complexity" evidence="2">
    <location>
        <begin position="854"/>
        <end position="864"/>
    </location>
</feature>